<dbReference type="InterPro" id="IPR003660">
    <property type="entry name" value="HAMP_dom"/>
</dbReference>
<dbReference type="EC" id="2.7.13.3" evidence="4"/>
<evidence type="ECO:0000256" key="2">
    <source>
        <dbReference type="ARBA" id="ARBA00001968"/>
    </source>
</evidence>
<protein>
    <recommendedName>
        <fullName evidence="4">histidine kinase</fullName>
        <ecNumber evidence="4">2.7.13.3</ecNumber>
    </recommendedName>
</protein>
<dbReference type="PROSITE" id="PS50109">
    <property type="entry name" value="HIS_KIN"/>
    <property type="match status" value="1"/>
</dbReference>
<evidence type="ECO:0000256" key="4">
    <source>
        <dbReference type="ARBA" id="ARBA00012438"/>
    </source>
</evidence>
<evidence type="ECO:0000256" key="12">
    <source>
        <dbReference type="SAM" id="Phobius"/>
    </source>
</evidence>
<evidence type="ECO:0000259" key="14">
    <source>
        <dbReference type="PROSITE" id="PS50885"/>
    </source>
</evidence>
<dbReference type="RefSeq" id="WP_158035202.1">
    <property type="nucleotide sequence ID" value="NZ_BAAAZV010000007.1"/>
</dbReference>
<dbReference type="InterPro" id="IPR003594">
    <property type="entry name" value="HATPase_dom"/>
</dbReference>
<evidence type="ECO:0000313" key="15">
    <source>
        <dbReference type="EMBL" id="KAB1633423.1"/>
    </source>
</evidence>
<dbReference type="PROSITE" id="PS50885">
    <property type="entry name" value="HAMP"/>
    <property type="match status" value="1"/>
</dbReference>
<dbReference type="SUPFAM" id="SSF55874">
    <property type="entry name" value="ATPase domain of HSP90 chaperone/DNA topoisomerase II/histidine kinase"/>
    <property type="match status" value="1"/>
</dbReference>
<evidence type="ECO:0000256" key="1">
    <source>
        <dbReference type="ARBA" id="ARBA00000085"/>
    </source>
</evidence>
<evidence type="ECO:0000259" key="13">
    <source>
        <dbReference type="PROSITE" id="PS50109"/>
    </source>
</evidence>
<evidence type="ECO:0000256" key="8">
    <source>
        <dbReference type="ARBA" id="ARBA00022777"/>
    </source>
</evidence>
<dbReference type="OrthoDB" id="9786919at2"/>
<dbReference type="InterPro" id="IPR036097">
    <property type="entry name" value="HisK_dim/P_sf"/>
</dbReference>
<evidence type="ECO:0000256" key="6">
    <source>
        <dbReference type="ARBA" id="ARBA00022679"/>
    </source>
</evidence>
<evidence type="ECO:0000256" key="11">
    <source>
        <dbReference type="ARBA" id="ARBA00023136"/>
    </source>
</evidence>
<dbReference type="SMART" id="SM00387">
    <property type="entry name" value="HATPase_c"/>
    <property type="match status" value="1"/>
</dbReference>
<dbReference type="GO" id="GO:0005886">
    <property type="term" value="C:plasma membrane"/>
    <property type="evidence" value="ECO:0007669"/>
    <property type="project" value="UniProtKB-SubCell"/>
</dbReference>
<keyword evidence="16" id="KW-1185">Reference proteome</keyword>
<evidence type="ECO:0000256" key="10">
    <source>
        <dbReference type="ARBA" id="ARBA00023012"/>
    </source>
</evidence>
<dbReference type="SMART" id="SM00304">
    <property type="entry name" value="HAMP"/>
    <property type="match status" value="1"/>
</dbReference>
<comment type="subcellular location">
    <subcellularLocation>
        <location evidence="3">Cell membrane</location>
    </subcellularLocation>
</comment>
<dbReference type="CDD" id="cd00082">
    <property type="entry name" value="HisKA"/>
    <property type="match status" value="1"/>
</dbReference>
<feature type="domain" description="HAMP" evidence="14">
    <location>
        <begin position="85"/>
        <end position="138"/>
    </location>
</feature>
<evidence type="ECO:0000313" key="16">
    <source>
        <dbReference type="Proteomes" id="UP000481339"/>
    </source>
</evidence>
<dbReference type="EMBL" id="WBKA01000001">
    <property type="protein sequence ID" value="KAB1633423.1"/>
    <property type="molecule type" value="Genomic_DNA"/>
</dbReference>
<keyword evidence="9 12" id="KW-1133">Transmembrane helix</keyword>
<dbReference type="Gene3D" id="1.10.287.130">
    <property type="match status" value="1"/>
</dbReference>
<feature type="transmembrane region" description="Helical" evidence="12">
    <location>
        <begin position="21"/>
        <end position="43"/>
    </location>
</feature>
<dbReference type="InterPro" id="IPR050428">
    <property type="entry name" value="TCS_sensor_his_kinase"/>
</dbReference>
<dbReference type="SMART" id="SM00388">
    <property type="entry name" value="HisKA"/>
    <property type="match status" value="1"/>
</dbReference>
<dbReference type="Proteomes" id="UP000481339">
    <property type="component" value="Unassembled WGS sequence"/>
</dbReference>
<evidence type="ECO:0000256" key="7">
    <source>
        <dbReference type="ARBA" id="ARBA00022692"/>
    </source>
</evidence>
<comment type="caution">
    <text evidence="15">The sequence shown here is derived from an EMBL/GenBank/DDBJ whole genome shotgun (WGS) entry which is preliminary data.</text>
</comment>
<dbReference type="GO" id="GO:0000155">
    <property type="term" value="F:phosphorelay sensor kinase activity"/>
    <property type="evidence" value="ECO:0007669"/>
    <property type="project" value="InterPro"/>
</dbReference>
<gene>
    <name evidence="15" type="ORF">F8O02_00290</name>
</gene>
<keyword evidence="11 12" id="KW-0472">Membrane</keyword>
<dbReference type="FunFam" id="1.10.287.130:FF:000001">
    <property type="entry name" value="Two-component sensor histidine kinase"/>
    <property type="match status" value="1"/>
</dbReference>
<dbReference type="InterPro" id="IPR005467">
    <property type="entry name" value="His_kinase_dom"/>
</dbReference>
<keyword evidence="5" id="KW-0597">Phosphoprotein</keyword>
<accession>A0A7C8BP26</accession>
<dbReference type="AlphaFoldDB" id="A0A7C8BP26"/>
<dbReference type="Gene3D" id="3.30.565.10">
    <property type="entry name" value="Histidine kinase-like ATPase, C-terminal domain"/>
    <property type="match status" value="1"/>
</dbReference>
<dbReference type="PANTHER" id="PTHR45436">
    <property type="entry name" value="SENSOR HISTIDINE KINASE YKOH"/>
    <property type="match status" value="1"/>
</dbReference>
<dbReference type="Pfam" id="PF00672">
    <property type="entry name" value="HAMP"/>
    <property type="match status" value="1"/>
</dbReference>
<dbReference type="PANTHER" id="PTHR45436:SF5">
    <property type="entry name" value="SENSOR HISTIDINE KINASE TRCS"/>
    <property type="match status" value="1"/>
</dbReference>
<dbReference type="InterPro" id="IPR036890">
    <property type="entry name" value="HATPase_C_sf"/>
</dbReference>
<keyword evidence="8 15" id="KW-0418">Kinase</keyword>
<dbReference type="Pfam" id="PF00512">
    <property type="entry name" value="HisKA"/>
    <property type="match status" value="1"/>
</dbReference>
<evidence type="ECO:0000256" key="3">
    <source>
        <dbReference type="ARBA" id="ARBA00004236"/>
    </source>
</evidence>
<dbReference type="InterPro" id="IPR003661">
    <property type="entry name" value="HisK_dim/P_dom"/>
</dbReference>
<feature type="transmembrane region" description="Helical" evidence="12">
    <location>
        <begin position="63"/>
        <end position="84"/>
    </location>
</feature>
<dbReference type="Pfam" id="PF02518">
    <property type="entry name" value="HATPase_c"/>
    <property type="match status" value="1"/>
</dbReference>
<keyword evidence="10" id="KW-0902">Two-component regulatory system</keyword>
<organism evidence="15 16">
    <name type="scientific">Pseudoclavibacter caeni</name>
    <dbReference type="NCBI Taxonomy" id="908846"/>
    <lineage>
        <taxon>Bacteria</taxon>
        <taxon>Bacillati</taxon>
        <taxon>Actinomycetota</taxon>
        <taxon>Actinomycetes</taxon>
        <taxon>Micrococcales</taxon>
        <taxon>Microbacteriaceae</taxon>
        <taxon>Pseudoclavibacter</taxon>
    </lineage>
</organism>
<comment type="catalytic activity">
    <reaction evidence="1">
        <text>ATP + protein L-histidine = ADP + protein N-phospho-L-histidine.</text>
        <dbReference type="EC" id="2.7.13.3"/>
    </reaction>
</comment>
<dbReference type="CDD" id="cd00075">
    <property type="entry name" value="HATPase"/>
    <property type="match status" value="1"/>
</dbReference>
<dbReference type="GO" id="GO:0005509">
    <property type="term" value="F:calcium ion binding"/>
    <property type="evidence" value="ECO:0007669"/>
    <property type="project" value="UniProtKB-ARBA"/>
</dbReference>
<evidence type="ECO:0000256" key="5">
    <source>
        <dbReference type="ARBA" id="ARBA00022553"/>
    </source>
</evidence>
<comment type="cofactor">
    <cofactor evidence="2">
        <name>a divalent metal cation</name>
        <dbReference type="ChEBI" id="CHEBI:60240"/>
    </cofactor>
</comment>
<keyword evidence="6" id="KW-0808">Transferase</keyword>
<feature type="domain" description="Histidine kinase" evidence="13">
    <location>
        <begin position="153"/>
        <end position="365"/>
    </location>
</feature>
<name>A0A7C8BP26_9MICO</name>
<dbReference type="PRINTS" id="PR00344">
    <property type="entry name" value="BCTRLSENSOR"/>
</dbReference>
<proteinExistence type="predicted"/>
<dbReference type="SUPFAM" id="SSF158472">
    <property type="entry name" value="HAMP domain-like"/>
    <property type="match status" value="1"/>
</dbReference>
<evidence type="ECO:0000256" key="9">
    <source>
        <dbReference type="ARBA" id="ARBA00022989"/>
    </source>
</evidence>
<dbReference type="FunFam" id="3.30.565.10:FF:000006">
    <property type="entry name" value="Sensor histidine kinase WalK"/>
    <property type="match status" value="1"/>
</dbReference>
<dbReference type="SUPFAM" id="SSF47384">
    <property type="entry name" value="Homodimeric domain of signal transducing histidine kinase"/>
    <property type="match status" value="1"/>
</dbReference>
<keyword evidence="7 12" id="KW-0812">Transmembrane</keyword>
<dbReference type="InterPro" id="IPR004358">
    <property type="entry name" value="Sig_transdc_His_kin-like_C"/>
</dbReference>
<sequence>MRRLFRSLSLQEHITGLVLTVMFLSMAALVLGVHEFIHTALLARVSPTFTEESALSVLSQYDFILTSIALLVWIASGLLIWFVARLALRPLARAERAAAQIAAGNYRVRLPVGHRSTEINRLYSAINLMAAGINQAVSAQAETAARMREFVSDASHEMRTPLVTVRGYAELYRIGALTDEEAVHTAFHRIEHEATRLSSLVEDLLTLVRVGTVSHGAAETFDLCAIAAECAHDARARSPERAVTVDAPEPIMVHGHRDQLRQVIVNLLANALRFSDGPVELRVRRHARAITLQCIDHGEGIPPEARERVFERFWRGESSRARSTGGTGLGLAIVRAIVEEHHGEIHIGDTYGGGATFTVVLPTPESASAAAH</sequence>
<dbReference type="Gene3D" id="6.10.340.10">
    <property type="match status" value="1"/>
</dbReference>
<reference evidence="15 16" key="1">
    <citation type="submission" date="2019-09" db="EMBL/GenBank/DDBJ databases">
        <title>Phylogeny of genus Pseudoclavibacter and closely related genus.</title>
        <authorList>
            <person name="Li Y."/>
        </authorList>
    </citation>
    <scope>NUCLEOTIDE SEQUENCE [LARGE SCALE GENOMIC DNA]</scope>
    <source>
        <strain evidence="15 16">JCM 16921</strain>
    </source>
</reference>